<name>A0A1S1NLC2_9MYCO</name>
<evidence type="ECO:0000313" key="4">
    <source>
        <dbReference type="EMBL" id="OHV04664.1"/>
    </source>
</evidence>
<evidence type="ECO:0000256" key="1">
    <source>
        <dbReference type="SAM" id="MobiDB-lite"/>
    </source>
</evidence>
<feature type="domain" description="Outer membrane channel protein CpnT-like N-terminal" evidence="3">
    <location>
        <begin position="20"/>
        <end position="143"/>
    </location>
</feature>
<feature type="compositionally biased region" description="Basic and acidic residues" evidence="1">
    <location>
        <begin position="907"/>
        <end position="921"/>
    </location>
</feature>
<keyword evidence="5" id="KW-1185">Reference proteome</keyword>
<feature type="domain" description="Tox-PL" evidence="2">
    <location>
        <begin position="668"/>
        <end position="799"/>
    </location>
</feature>
<feature type="compositionally biased region" description="Polar residues" evidence="1">
    <location>
        <begin position="958"/>
        <end position="973"/>
    </location>
</feature>
<proteinExistence type="predicted"/>
<dbReference type="RefSeq" id="WP_071024553.1">
    <property type="nucleotide sequence ID" value="NZ_MLQM01000033.1"/>
</dbReference>
<feature type="compositionally biased region" description="Basic and acidic residues" evidence="1">
    <location>
        <begin position="931"/>
        <end position="951"/>
    </location>
</feature>
<dbReference type="Pfam" id="PF15644">
    <property type="entry name" value="Gln_amidase"/>
    <property type="match status" value="1"/>
</dbReference>
<evidence type="ECO:0000313" key="5">
    <source>
        <dbReference type="Proteomes" id="UP000179734"/>
    </source>
</evidence>
<feature type="compositionally biased region" description="Basic and acidic residues" evidence="1">
    <location>
        <begin position="887"/>
        <end position="899"/>
    </location>
</feature>
<dbReference type="InterPro" id="IPR057746">
    <property type="entry name" value="CpnT-like_N"/>
</dbReference>
<feature type="region of interest" description="Disordered" evidence="1">
    <location>
        <begin position="826"/>
        <end position="1001"/>
    </location>
</feature>
<feature type="compositionally biased region" description="Pro residues" evidence="1">
    <location>
        <begin position="522"/>
        <end position="531"/>
    </location>
</feature>
<accession>A0A1S1NLC2</accession>
<sequence length="1001" mass="103340">MTIGLPGGLSTALGLVGEHLPTGDEDACRRQAAQWREYANQLEAYKSTVDNATRATLLGFRSGHFHTELHNQLNTLPNEIDTVVQQLRQLADSVEDVATQIESVKDVFVAQLRMLALTIAAYFWAPGGGLIIATRAAAAKLIIRGAIQRAITLLAQHAAQREITRQAGTATTRPVATPRWDGPAPPNTSAHHNGAPATSGRAPQVPAAPKGLRTDAGQTPQPRVAAADSTRTTPNSPATAPTGGRASAPTTDPSVGADKATPTTPGADDTPHAAEPHQTPSASDERQTAQPPTAAPPKAPAGDTSAQPGVTAGEPKTSAHHSEDANAASPVRGERQPEQPAPGEQRPSALADTHGQRTITDGDRPMATASTDRHGEPPAIAESQTSRATPGEQPQTGPAASQFHIGDPLPGHTPASTSVPAQDDPPPAARPQDGSPPARTSDMSPTPARPSDGPAAPTKPAEDHPMAPKTPDNQTPPKGPTPPETRQPSARLTSDAETRSAKQTPVSAATQHEAARAEQPDAEPPAGPAIPPVVIVPVMPGIGSGPAGGEHTRAAGLTAKTRIADPAPDAHERDPAAPTGRDQTNDVPPSGPDGDGPFSEAWSFENPANRRRYGPHQLAHLETLAYQRALEEALSRPAGGYQVGADPRTNPYGALINGGGPAIPGRDNNSNDTALCGLASFYGQPTVAVPRHLDQLPDGSIDSDGEAHGVARARDWLGELHHYDGLPIPEQFAALHQQIGDLGPGAAAYVLTDWHARDPITGAVLFDADGLPVLDGAHASCVVYPFDAAGPVWWDPHDGSTLDHPPAWMVDESAALQFIPTTADHFAPQQGADHAGAGHTGTSAGLPGADQPEPPLSGDPVRDGLGLFTDPGRGAEHAEQAGGVGETGDRLDDRGRDAVSELAGEQGRTDLHGGEAPRDASGRPTDLSPAVEDHDPADAGGFRDHRLRDDGGVADESGGTQPGTSVDDQQADLSTRAEGSAVQRGDVTSGVEQPAEPGDLA</sequence>
<feature type="region of interest" description="Disordered" evidence="1">
    <location>
        <begin position="561"/>
        <end position="603"/>
    </location>
</feature>
<gene>
    <name evidence="4" type="ORF">BKN37_08825</name>
</gene>
<feature type="compositionally biased region" description="Low complexity" evidence="1">
    <location>
        <begin position="827"/>
        <end position="845"/>
    </location>
</feature>
<protein>
    <submittedName>
        <fullName evidence="4">Uncharacterized protein</fullName>
    </submittedName>
</protein>
<feature type="region of interest" description="Disordered" evidence="1">
    <location>
        <begin position="164"/>
        <end position="534"/>
    </location>
</feature>
<dbReference type="AlphaFoldDB" id="A0A1S1NLC2"/>
<feature type="compositionally biased region" description="Polar residues" evidence="1">
    <location>
        <begin position="229"/>
        <end position="239"/>
    </location>
</feature>
<reference evidence="4 5" key="1">
    <citation type="submission" date="2016-10" db="EMBL/GenBank/DDBJ databases">
        <title>Genome sequence of Mycobacterium talmonii.</title>
        <authorList>
            <person name="Greninger A.L."/>
            <person name="Elliott B."/>
            <person name="Vasireddy S."/>
            <person name="Vasireddy R."/>
        </authorList>
    </citation>
    <scope>NUCLEOTIDE SEQUENCE [LARGE SCALE GENOMIC DNA]</scope>
    <source>
        <strain evidence="5">NE-TNMC-100812</strain>
    </source>
</reference>
<organism evidence="4 5">
    <name type="scientific">Mycobacterium talmoniae</name>
    <dbReference type="NCBI Taxonomy" id="1858794"/>
    <lineage>
        <taxon>Bacteria</taxon>
        <taxon>Bacillati</taxon>
        <taxon>Actinomycetota</taxon>
        <taxon>Actinomycetes</taxon>
        <taxon>Mycobacteriales</taxon>
        <taxon>Mycobacteriaceae</taxon>
        <taxon>Mycobacterium</taxon>
    </lineage>
</organism>
<comment type="caution">
    <text evidence="4">The sequence shown here is derived from an EMBL/GenBank/DDBJ whole genome shotgun (WGS) entry which is preliminary data.</text>
</comment>
<feature type="compositionally biased region" description="Polar residues" evidence="1">
    <location>
        <begin position="382"/>
        <end position="399"/>
    </location>
</feature>
<dbReference type="InterPro" id="IPR028908">
    <property type="entry name" value="Tox-PL_dom"/>
</dbReference>
<dbReference type="Pfam" id="PF25547">
    <property type="entry name" value="WXG100_2"/>
    <property type="match status" value="1"/>
</dbReference>
<dbReference type="Proteomes" id="UP000179734">
    <property type="component" value="Unassembled WGS sequence"/>
</dbReference>
<evidence type="ECO:0000259" key="2">
    <source>
        <dbReference type="Pfam" id="PF15644"/>
    </source>
</evidence>
<feature type="compositionally biased region" description="Polar residues" evidence="1">
    <location>
        <begin position="501"/>
        <end position="510"/>
    </location>
</feature>
<dbReference type="EMBL" id="MLQM01000033">
    <property type="protein sequence ID" value="OHV04664.1"/>
    <property type="molecule type" value="Genomic_DNA"/>
</dbReference>
<evidence type="ECO:0000259" key="3">
    <source>
        <dbReference type="Pfam" id="PF25547"/>
    </source>
</evidence>
<feature type="compositionally biased region" description="Low complexity" evidence="1">
    <location>
        <begin position="257"/>
        <end position="268"/>
    </location>
</feature>